<name>A0AAE3VG73_9BACT</name>
<evidence type="ECO:0000313" key="2">
    <source>
        <dbReference type="EMBL" id="MDQ0289816.1"/>
    </source>
</evidence>
<organism evidence="2 3">
    <name type="scientific">Oligosphaera ethanolica</name>
    <dbReference type="NCBI Taxonomy" id="760260"/>
    <lineage>
        <taxon>Bacteria</taxon>
        <taxon>Pseudomonadati</taxon>
        <taxon>Lentisphaerota</taxon>
        <taxon>Oligosphaeria</taxon>
        <taxon>Oligosphaerales</taxon>
        <taxon>Oligosphaeraceae</taxon>
        <taxon>Oligosphaera</taxon>
    </lineage>
</organism>
<reference evidence="2" key="1">
    <citation type="submission" date="2023-07" db="EMBL/GenBank/DDBJ databases">
        <title>Genomic Encyclopedia of Type Strains, Phase IV (KMG-IV): sequencing the most valuable type-strain genomes for metagenomic binning, comparative biology and taxonomic classification.</title>
        <authorList>
            <person name="Goeker M."/>
        </authorList>
    </citation>
    <scope>NUCLEOTIDE SEQUENCE</scope>
    <source>
        <strain evidence="2">DSM 24202</strain>
    </source>
</reference>
<keyword evidence="3" id="KW-1185">Reference proteome</keyword>
<dbReference type="Proteomes" id="UP001238163">
    <property type="component" value="Unassembled WGS sequence"/>
</dbReference>
<feature type="transmembrane region" description="Helical" evidence="1">
    <location>
        <begin position="38"/>
        <end position="60"/>
    </location>
</feature>
<gene>
    <name evidence="2" type="ORF">J3R75_001923</name>
</gene>
<feature type="transmembrane region" description="Helical" evidence="1">
    <location>
        <begin position="5"/>
        <end position="26"/>
    </location>
</feature>
<evidence type="ECO:0000256" key="1">
    <source>
        <dbReference type="SAM" id="Phobius"/>
    </source>
</evidence>
<comment type="caution">
    <text evidence="2">The sequence shown here is derived from an EMBL/GenBank/DDBJ whole genome shotgun (WGS) entry which is preliminary data.</text>
</comment>
<accession>A0AAE3VG73</accession>
<proteinExistence type="predicted"/>
<dbReference type="EMBL" id="JAUSVL010000001">
    <property type="protein sequence ID" value="MDQ0289816.1"/>
    <property type="molecule type" value="Genomic_DNA"/>
</dbReference>
<evidence type="ECO:0000313" key="3">
    <source>
        <dbReference type="Proteomes" id="UP001238163"/>
    </source>
</evidence>
<keyword evidence="1" id="KW-0472">Membrane</keyword>
<keyword evidence="1" id="KW-0812">Transmembrane</keyword>
<protein>
    <submittedName>
        <fullName evidence="2">Uncharacterized protein</fullName>
    </submittedName>
</protein>
<sequence length="84" mass="9655">MLRAYVLFVLFVLYVPCPYVLYVLYVPYVPSLLQFNTVAVHFASAALFGAAISVRLSVIFSHKIRPMRLISIRIVLSRSCQRLY</sequence>
<dbReference type="AlphaFoldDB" id="A0AAE3VG73"/>
<keyword evidence="1" id="KW-1133">Transmembrane helix</keyword>